<keyword evidence="3 5" id="KW-1133">Transmembrane helix</keyword>
<keyword evidence="7" id="KW-1185">Reference proteome</keyword>
<evidence type="ECO:0000256" key="1">
    <source>
        <dbReference type="ARBA" id="ARBA00004141"/>
    </source>
</evidence>
<organism evidence="6 7">
    <name type="scientific">Aspergillus thermomutatus</name>
    <name type="common">Neosartorya pseudofischeri</name>
    <dbReference type="NCBI Taxonomy" id="41047"/>
    <lineage>
        <taxon>Eukaryota</taxon>
        <taxon>Fungi</taxon>
        <taxon>Dikarya</taxon>
        <taxon>Ascomycota</taxon>
        <taxon>Pezizomycotina</taxon>
        <taxon>Eurotiomycetes</taxon>
        <taxon>Eurotiomycetidae</taxon>
        <taxon>Eurotiales</taxon>
        <taxon>Aspergillaceae</taxon>
        <taxon>Aspergillus</taxon>
        <taxon>Aspergillus subgen. Fumigati</taxon>
    </lineage>
</organism>
<accession>A0A397HEA5</accession>
<comment type="caution">
    <text evidence="6">The sequence shown here is derived from an EMBL/GenBank/DDBJ whole genome shotgun (WGS) entry which is preliminary data.</text>
</comment>
<dbReference type="GO" id="GO:0005886">
    <property type="term" value="C:plasma membrane"/>
    <property type="evidence" value="ECO:0007669"/>
    <property type="project" value="TreeGrafter"/>
</dbReference>
<evidence type="ECO:0000256" key="2">
    <source>
        <dbReference type="ARBA" id="ARBA00022692"/>
    </source>
</evidence>
<feature type="transmembrane region" description="Helical" evidence="5">
    <location>
        <begin position="275"/>
        <end position="294"/>
    </location>
</feature>
<dbReference type="PANTHER" id="PTHR23501:SF87">
    <property type="entry name" value="SIDEROPHORE IRON TRANSPORTER 2"/>
    <property type="match status" value="1"/>
</dbReference>
<dbReference type="PANTHER" id="PTHR23501">
    <property type="entry name" value="MAJOR FACILITATOR SUPERFAMILY"/>
    <property type="match status" value="1"/>
</dbReference>
<evidence type="ECO:0008006" key="8">
    <source>
        <dbReference type="Google" id="ProtNLM"/>
    </source>
</evidence>
<dbReference type="Proteomes" id="UP000215305">
    <property type="component" value="Unassembled WGS sequence"/>
</dbReference>
<protein>
    <recommendedName>
        <fullName evidence="8">Major facilitator superfamily (MFS) profile domain-containing protein</fullName>
    </recommendedName>
</protein>
<proteinExistence type="predicted"/>
<keyword evidence="4 5" id="KW-0472">Membrane</keyword>
<dbReference type="AlphaFoldDB" id="A0A397HEA5"/>
<reference evidence="6" key="1">
    <citation type="submission" date="2018-08" db="EMBL/GenBank/DDBJ databases">
        <title>Draft genome sequence of azole-resistant Aspergillus thermomutatus (Neosartorya pseudofischeri) strain HMR AF 39, isolated from a human nasal aspirate.</title>
        <authorList>
            <person name="Parent-Michaud M."/>
            <person name="Dufresne P.J."/>
            <person name="Fournier E."/>
            <person name="Martineau C."/>
            <person name="Moreira S."/>
            <person name="Perkins V."/>
            <person name="De Repentigny L."/>
            <person name="Dufresne S.F."/>
        </authorList>
    </citation>
    <scope>NUCLEOTIDE SEQUENCE [LARGE SCALE GENOMIC DNA]</scope>
    <source>
        <strain evidence="6">HMR AF 39</strain>
    </source>
</reference>
<dbReference type="GeneID" id="38126165"/>
<dbReference type="InterPro" id="IPR036259">
    <property type="entry name" value="MFS_trans_sf"/>
</dbReference>
<dbReference type="RefSeq" id="XP_026616400.1">
    <property type="nucleotide sequence ID" value="XM_026757810.1"/>
</dbReference>
<evidence type="ECO:0000256" key="5">
    <source>
        <dbReference type="SAM" id="Phobius"/>
    </source>
</evidence>
<feature type="transmembrane region" description="Helical" evidence="5">
    <location>
        <begin position="216"/>
        <end position="238"/>
    </location>
</feature>
<sequence>MAIGSEMCKDPGGTAGTAVEQTMAKVDLQRDPDPKNLQAGVQRAEMLREGWTKQGLVVAFVGLFLSTLSINFADYSTQVYAPYITSAFKQHSAMSAGVVMNITRISAYPIIAKLGDIRIFVFGRAEMFILSIVTSVLGYVIYAACQDIAQYMTAGIFEAIGSTAYALTQQVFVVDVTNLIYRGVWSTLPDSLTTIPTLYLGTIVAERILDHSTWRWGWGMWAIVLPVSAVPLIGSMLVHQHRVTSQVMVPQVKDAKLESPWWQRVYDLLWVQLDLPGGFLLVLGLSLFLMDSLVQAMRHESSK</sequence>
<dbReference type="VEuPathDB" id="FungiDB:CDV56_104191"/>
<evidence type="ECO:0000313" key="6">
    <source>
        <dbReference type="EMBL" id="RHZ61435.1"/>
    </source>
</evidence>
<comment type="subcellular location">
    <subcellularLocation>
        <location evidence="1">Membrane</location>
        <topology evidence="1">Multi-pass membrane protein</topology>
    </subcellularLocation>
</comment>
<dbReference type="EMBL" id="NKHU02000044">
    <property type="protein sequence ID" value="RHZ61435.1"/>
    <property type="molecule type" value="Genomic_DNA"/>
</dbReference>
<keyword evidence="2 5" id="KW-0812">Transmembrane</keyword>
<evidence type="ECO:0000256" key="4">
    <source>
        <dbReference type="ARBA" id="ARBA00023136"/>
    </source>
</evidence>
<evidence type="ECO:0000256" key="3">
    <source>
        <dbReference type="ARBA" id="ARBA00022989"/>
    </source>
</evidence>
<name>A0A397HEA5_ASPTH</name>
<evidence type="ECO:0000313" key="7">
    <source>
        <dbReference type="Proteomes" id="UP000215305"/>
    </source>
</evidence>
<gene>
    <name evidence="6" type="ORF">CDV56_104191</name>
</gene>
<feature type="transmembrane region" description="Helical" evidence="5">
    <location>
        <begin position="119"/>
        <end position="142"/>
    </location>
</feature>
<dbReference type="OrthoDB" id="2241241at2759"/>
<feature type="transmembrane region" description="Helical" evidence="5">
    <location>
        <begin position="55"/>
        <end position="73"/>
    </location>
</feature>
<dbReference type="GO" id="GO:0015343">
    <property type="term" value="F:siderophore-iron transmembrane transporter activity"/>
    <property type="evidence" value="ECO:0007669"/>
    <property type="project" value="TreeGrafter"/>
</dbReference>
<dbReference type="Gene3D" id="1.20.1250.20">
    <property type="entry name" value="MFS general substrate transporter like domains"/>
    <property type="match status" value="1"/>
</dbReference>
<dbReference type="SUPFAM" id="SSF103473">
    <property type="entry name" value="MFS general substrate transporter"/>
    <property type="match status" value="1"/>
</dbReference>